<keyword evidence="6" id="KW-0297">G-protein coupled receptor</keyword>
<accession>A0ABD1KW16</accession>
<keyword evidence="3 12" id="KW-0812">Transmembrane</keyword>
<keyword evidence="4" id="KW-0732">Signal</keyword>
<dbReference type="GO" id="GO:0004930">
    <property type="term" value="F:G protein-coupled receptor activity"/>
    <property type="evidence" value="ECO:0007669"/>
    <property type="project" value="UniProtKB-KW"/>
</dbReference>
<dbReference type="InterPro" id="IPR011500">
    <property type="entry name" value="GPCR_3_9-Cys_dom"/>
</dbReference>
<dbReference type="Pfam" id="PF01094">
    <property type="entry name" value="ANF_receptor"/>
    <property type="match status" value="1"/>
</dbReference>
<evidence type="ECO:0000256" key="2">
    <source>
        <dbReference type="ARBA" id="ARBA00022475"/>
    </source>
</evidence>
<reference evidence="14 15" key="1">
    <citation type="submission" date="2024-09" db="EMBL/GenBank/DDBJ databases">
        <title>A chromosome-level genome assembly of Gray's grenadier anchovy, Coilia grayii.</title>
        <authorList>
            <person name="Fu Z."/>
        </authorList>
    </citation>
    <scope>NUCLEOTIDE SEQUENCE [LARGE SCALE GENOMIC DNA]</scope>
    <source>
        <strain evidence="14">G4</strain>
        <tissue evidence="14">Muscle</tissue>
    </source>
</reference>
<dbReference type="AlphaFoldDB" id="A0ABD1KW16"/>
<dbReference type="PRINTS" id="PR00248">
    <property type="entry name" value="GPCRMGR"/>
</dbReference>
<feature type="transmembrane region" description="Helical" evidence="12">
    <location>
        <begin position="640"/>
        <end position="661"/>
    </location>
</feature>
<sequence length="753" mass="84384">MRFAVEEINNSTTLLPNVTLGYQIFDHCSGTQTFPSSLQFFSQNGSIQARGSYNHHLPKVIGFTGPLSSSESMTLAPLFMMDLIPMVGYGASSSTLSEKQVYPSFIRTVPSNKDQIELIISIINHFGWNWVAFISSEHAYSQDGFQLFYELSQKAGICLAHQVVLSESLDLQAEFENIDMLNIKVIVVFLGELKAMDVIRSAIGHKFRDKVWIAGEAWSMYQPLTKLQGIETIGTIIGVTPRVVALPGFAEFIHRSRSEGHCTSCQSHDAFCNQACAVCFSTNPKDILGESTAYAFSVYSAVYTMALALHTALQCNNSGCNTRRTVYPYTLLREIRRLPLFSLNQMYVSFDENGDPPAYYSVVLWNTTHRPVRITQIGTYDNHPVANLTIDDMKSHWFGDGLVPFSNCSAECHPGHIRQQTGLHECCFLCVECPSNQYANYTADLYSCLPCAEFEWSDAGSTSCQKRSMEYLRYSDAFSVFLLLSASFLMLLCVGVAVLFAMHHSTPVVRSAGGSMCYLMLSCLAAATTSVFFHFGKPSALSCALCDTVFHFFYTTCMSCLFVRSLQIIVIFKMATHLPRAHALWVRYGGQWLLVAGVSLLQLLFCALWATVGSPAPERDTRSFRDQVVLNCLMENYVPVGFSVSLLGAVSFLCFFFAYMGTDLPKNYNEAKAITFCILLLYLSWTLFITAYLLSRSKYVTYVKVVVHLGSLYSMMFTYFIPKCFIIVFQPLKNTPEYFQAAIQSYTQTISRM</sequence>
<keyword evidence="15" id="KW-1185">Reference proteome</keyword>
<dbReference type="Pfam" id="PF00003">
    <property type="entry name" value="7tm_3"/>
    <property type="match status" value="1"/>
</dbReference>
<comment type="similarity">
    <text evidence="11">Belongs to the G-protein coupled receptor 3 family. TAS1R subfamily.</text>
</comment>
<dbReference type="InterPro" id="IPR001828">
    <property type="entry name" value="ANF_lig-bd_rcpt"/>
</dbReference>
<feature type="transmembrane region" description="Helical" evidence="12">
    <location>
        <begin position="552"/>
        <end position="572"/>
    </location>
</feature>
<dbReference type="GO" id="GO:0005886">
    <property type="term" value="C:plasma membrane"/>
    <property type="evidence" value="ECO:0007669"/>
    <property type="project" value="UniProtKB-SubCell"/>
</dbReference>
<feature type="transmembrane region" description="Helical" evidence="12">
    <location>
        <begin position="512"/>
        <end position="532"/>
    </location>
</feature>
<dbReference type="Pfam" id="PF07562">
    <property type="entry name" value="NCD3G"/>
    <property type="match status" value="1"/>
</dbReference>
<keyword evidence="2" id="KW-1003">Cell membrane</keyword>
<keyword evidence="7 12" id="KW-0472">Membrane</keyword>
<evidence type="ECO:0000256" key="3">
    <source>
        <dbReference type="ARBA" id="ARBA00022692"/>
    </source>
</evidence>
<dbReference type="InterPro" id="IPR000337">
    <property type="entry name" value="GPCR_3"/>
</dbReference>
<evidence type="ECO:0000256" key="1">
    <source>
        <dbReference type="ARBA" id="ARBA00004651"/>
    </source>
</evidence>
<dbReference type="PANTHER" id="PTHR24061:SF441">
    <property type="entry name" value="TASTE RECEPTOR TYPE 1 MEMBER 2B-RELATED"/>
    <property type="match status" value="1"/>
</dbReference>
<dbReference type="GO" id="GO:0050909">
    <property type="term" value="P:sensory perception of taste"/>
    <property type="evidence" value="ECO:0007669"/>
    <property type="project" value="UniProtKB-ARBA"/>
</dbReference>
<feature type="transmembrane region" description="Helical" evidence="12">
    <location>
        <begin position="477"/>
        <end position="500"/>
    </location>
</feature>
<evidence type="ECO:0000313" key="15">
    <source>
        <dbReference type="Proteomes" id="UP001591681"/>
    </source>
</evidence>
<protein>
    <recommendedName>
        <fullName evidence="13">G-protein coupled receptors family 3 profile domain-containing protein</fullName>
    </recommendedName>
</protein>
<dbReference type="FunFam" id="3.40.50.2300:FF:000016">
    <property type="entry name" value="Taste 1 receptor member 2"/>
    <property type="match status" value="1"/>
</dbReference>
<evidence type="ECO:0000256" key="9">
    <source>
        <dbReference type="ARBA" id="ARBA00023180"/>
    </source>
</evidence>
<dbReference type="Proteomes" id="UP001591681">
    <property type="component" value="Unassembled WGS sequence"/>
</dbReference>
<dbReference type="PANTHER" id="PTHR24061">
    <property type="entry name" value="CALCIUM-SENSING RECEPTOR-RELATED"/>
    <property type="match status" value="1"/>
</dbReference>
<comment type="subcellular location">
    <subcellularLocation>
        <location evidence="1">Cell membrane</location>
        <topology evidence="1">Multi-pass membrane protein</topology>
    </subcellularLocation>
</comment>
<dbReference type="InterPro" id="IPR028082">
    <property type="entry name" value="Peripla_BP_I"/>
</dbReference>
<dbReference type="Gene3D" id="2.10.50.30">
    <property type="entry name" value="GPCR, family 3, nine cysteines domain"/>
    <property type="match status" value="1"/>
</dbReference>
<keyword evidence="8" id="KW-0675">Receptor</keyword>
<gene>
    <name evidence="14" type="ORF">ACEWY4_000223</name>
</gene>
<dbReference type="SUPFAM" id="SSF53822">
    <property type="entry name" value="Periplasmic binding protein-like I"/>
    <property type="match status" value="1"/>
</dbReference>
<dbReference type="InterPro" id="IPR017978">
    <property type="entry name" value="GPCR_3_C"/>
</dbReference>
<dbReference type="Gene3D" id="3.40.50.2300">
    <property type="match status" value="2"/>
</dbReference>
<evidence type="ECO:0000256" key="12">
    <source>
        <dbReference type="SAM" id="Phobius"/>
    </source>
</evidence>
<feature type="transmembrane region" description="Helical" evidence="12">
    <location>
        <begin position="706"/>
        <end position="729"/>
    </location>
</feature>
<comment type="caution">
    <text evidence="14">The sequence shown here is derived from an EMBL/GenBank/DDBJ whole genome shotgun (WGS) entry which is preliminary data.</text>
</comment>
<feature type="domain" description="G-protein coupled receptors family 3 profile" evidence="13">
    <location>
        <begin position="478"/>
        <end position="743"/>
    </location>
</feature>
<evidence type="ECO:0000256" key="11">
    <source>
        <dbReference type="ARBA" id="ARBA00038492"/>
    </source>
</evidence>
<proteinExistence type="inferred from homology"/>
<feature type="transmembrane region" description="Helical" evidence="12">
    <location>
        <begin position="592"/>
        <end position="612"/>
    </location>
</feature>
<dbReference type="InterPro" id="IPR038550">
    <property type="entry name" value="GPCR_3_9-Cys_sf"/>
</dbReference>
<feature type="transmembrane region" description="Helical" evidence="12">
    <location>
        <begin position="673"/>
        <end position="694"/>
    </location>
</feature>
<evidence type="ECO:0000256" key="6">
    <source>
        <dbReference type="ARBA" id="ARBA00023040"/>
    </source>
</evidence>
<evidence type="ECO:0000259" key="13">
    <source>
        <dbReference type="PROSITE" id="PS50259"/>
    </source>
</evidence>
<keyword evidence="5 12" id="KW-1133">Transmembrane helix</keyword>
<evidence type="ECO:0000256" key="10">
    <source>
        <dbReference type="ARBA" id="ARBA00023224"/>
    </source>
</evidence>
<keyword evidence="9" id="KW-0325">Glycoprotein</keyword>
<name>A0ABD1KW16_9TELE</name>
<dbReference type="FunFam" id="2.10.50.30:FF:000004">
    <property type="entry name" value="Taste receptor type 1 member 3-like protein"/>
    <property type="match status" value="1"/>
</dbReference>
<keyword evidence="10" id="KW-0807">Transducer</keyword>
<organism evidence="14 15">
    <name type="scientific">Coilia grayii</name>
    <name type="common">Gray's grenadier anchovy</name>
    <dbReference type="NCBI Taxonomy" id="363190"/>
    <lineage>
        <taxon>Eukaryota</taxon>
        <taxon>Metazoa</taxon>
        <taxon>Chordata</taxon>
        <taxon>Craniata</taxon>
        <taxon>Vertebrata</taxon>
        <taxon>Euteleostomi</taxon>
        <taxon>Actinopterygii</taxon>
        <taxon>Neopterygii</taxon>
        <taxon>Teleostei</taxon>
        <taxon>Clupei</taxon>
        <taxon>Clupeiformes</taxon>
        <taxon>Clupeoidei</taxon>
        <taxon>Engraulidae</taxon>
        <taxon>Coilinae</taxon>
        <taxon>Coilia</taxon>
    </lineage>
</organism>
<evidence type="ECO:0000313" key="14">
    <source>
        <dbReference type="EMBL" id="KAL2103355.1"/>
    </source>
</evidence>
<dbReference type="PROSITE" id="PS50259">
    <property type="entry name" value="G_PROTEIN_RECEP_F3_4"/>
    <property type="match status" value="1"/>
</dbReference>
<evidence type="ECO:0000256" key="4">
    <source>
        <dbReference type="ARBA" id="ARBA00022729"/>
    </source>
</evidence>
<evidence type="ECO:0000256" key="8">
    <source>
        <dbReference type="ARBA" id="ARBA00023170"/>
    </source>
</evidence>
<dbReference type="InterPro" id="IPR017979">
    <property type="entry name" value="GPCR_3_CS"/>
</dbReference>
<dbReference type="InterPro" id="IPR000068">
    <property type="entry name" value="GPCR_3_Ca_sens_rcpt-rel"/>
</dbReference>
<dbReference type="EMBL" id="JBHFQA010000001">
    <property type="protein sequence ID" value="KAL2103355.1"/>
    <property type="molecule type" value="Genomic_DNA"/>
</dbReference>
<evidence type="ECO:0000256" key="5">
    <source>
        <dbReference type="ARBA" id="ARBA00022989"/>
    </source>
</evidence>
<dbReference type="PROSITE" id="PS00980">
    <property type="entry name" value="G_PROTEIN_RECEP_F3_2"/>
    <property type="match status" value="1"/>
</dbReference>
<evidence type="ECO:0000256" key="7">
    <source>
        <dbReference type="ARBA" id="ARBA00023136"/>
    </source>
</evidence>